<feature type="transmembrane region" description="Helical" evidence="1">
    <location>
        <begin position="61"/>
        <end position="78"/>
    </location>
</feature>
<evidence type="ECO:0000256" key="1">
    <source>
        <dbReference type="SAM" id="Phobius"/>
    </source>
</evidence>
<keyword evidence="1" id="KW-0472">Membrane</keyword>
<dbReference type="EMBL" id="CAJVPP010020628">
    <property type="protein sequence ID" value="CAG8740892.1"/>
    <property type="molecule type" value="Genomic_DNA"/>
</dbReference>
<evidence type="ECO:0000313" key="2">
    <source>
        <dbReference type="EMBL" id="CAG8740892.1"/>
    </source>
</evidence>
<protein>
    <submittedName>
        <fullName evidence="2">2055_t:CDS:1</fullName>
    </submittedName>
</protein>
<keyword evidence="3" id="KW-1185">Reference proteome</keyword>
<feature type="non-terminal residue" evidence="2">
    <location>
        <position position="79"/>
    </location>
</feature>
<keyword evidence="1" id="KW-0812">Transmembrane</keyword>
<proteinExistence type="predicted"/>
<feature type="non-terminal residue" evidence="2">
    <location>
        <position position="1"/>
    </location>
</feature>
<comment type="caution">
    <text evidence="2">The sequence shown here is derived from an EMBL/GenBank/DDBJ whole genome shotgun (WGS) entry which is preliminary data.</text>
</comment>
<organism evidence="2 3">
    <name type="scientific">Funneliformis mosseae</name>
    <name type="common">Endomycorrhizal fungus</name>
    <name type="synonym">Glomus mosseae</name>
    <dbReference type="NCBI Taxonomy" id="27381"/>
    <lineage>
        <taxon>Eukaryota</taxon>
        <taxon>Fungi</taxon>
        <taxon>Fungi incertae sedis</taxon>
        <taxon>Mucoromycota</taxon>
        <taxon>Glomeromycotina</taxon>
        <taxon>Glomeromycetes</taxon>
        <taxon>Glomerales</taxon>
        <taxon>Glomeraceae</taxon>
        <taxon>Funneliformis</taxon>
    </lineage>
</organism>
<reference evidence="2" key="1">
    <citation type="submission" date="2021-06" db="EMBL/GenBank/DDBJ databases">
        <authorList>
            <person name="Kallberg Y."/>
            <person name="Tangrot J."/>
            <person name="Rosling A."/>
        </authorList>
    </citation>
    <scope>NUCLEOTIDE SEQUENCE</scope>
    <source>
        <strain evidence="2">87-6 pot B 2015</strain>
    </source>
</reference>
<dbReference type="AlphaFoldDB" id="A0A9N9IMG6"/>
<sequence length="79" mass="8934">NGIIKAANTFELDKVVEGIFDEFDLSILFVCLACIESLAVRRGMLCMFSVELEVERTMLSIFMLTVFFFSVRCLVVVIS</sequence>
<evidence type="ECO:0000313" key="3">
    <source>
        <dbReference type="Proteomes" id="UP000789375"/>
    </source>
</evidence>
<gene>
    <name evidence="2" type="ORF">FMOSSE_LOCUS16143</name>
</gene>
<accession>A0A9N9IMG6</accession>
<name>A0A9N9IMG6_FUNMO</name>
<dbReference type="Proteomes" id="UP000789375">
    <property type="component" value="Unassembled WGS sequence"/>
</dbReference>
<keyword evidence="1" id="KW-1133">Transmembrane helix</keyword>